<evidence type="ECO:0000256" key="1">
    <source>
        <dbReference type="ARBA" id="ARBA00023015"/>
    </source>
</evidence>
<dbReference type="Proteomes" id="UP000503840">
    <property type="component" value="Unassembled WGS sequence"/>
</dbReference>
<dbReference type="InterPro" id="IPR015927">
    <property type="entry name" value="Peptidase_S24_S26A/B/C"/>
</dbReference>
<comment type="caution">
    <text evidence="6">The sequence shown here is derived from an EMBL/GenBank/DDBJ whole genome shotgun (WGS) entry which is preliminary data.</text>
</comment>
<evidence type="ECO:0000259" key="4">
    <source>
        <dbReference type="Pfam" id="PF00717"/>
    </source>
</evidence>
<evidence type="ECO:0000313" key="7">
    <source>
        <dbReference type="Proteomes" id="UP000503840"/>
    </source>
</evidence>
<dbReference type="InterPro" id="IPR036286">
    <property type="entry name" value="LexA/Signal_pep-like_sf"/>
</dbReference>
<dbReference type="GO" id="GO:0003677">
    <property type="term" value="F:DNA binding"/>
    <property type="evidence" value="ECO:0007669"/>
    <property type="project" value="UniProtKB-KW"/>
</dbReference>
<dbReference type="CDD" id="cd06529">
    <property type="entry name" value="S24_LexA-like"/>
    <property type="match status" value="1"/>
</dbReference>
<evidence type="ECO:0000259" key="5">
    <source>
        <dbReference type="Pfam" id="PF01381"/>
    </source>
</evidence>
<sequence length="244" mass="27432">MNNIRTASGDWRIQEFIAEAIGLVGGIAELARIAGVSERTVYAWKNGERHPSRTNLNRVTEYLESMVDGGWGQTPSPSRQALYERTQDGYGSPESGGAGAADFLDSFVFVEKALARPSAGGGSLETGGEHDGVYAFRLDWLTRKTTDTSRLRIMEVMGRSMENTLHNGDMCLVNERDKELVEDRIYVIRVHDEIYVKRFSRAPGRYLFRGDNRELAYQDIVVDVTDESLNWEVIGRVIWAGKDF</sequence>
<dbReference type="SUPFAM" id="SSF47413">
    <property type="entry name" value="lambda repressor-like DNA-binding domains"/>
    <property type="match status" value="1"/>
</dbReference>
<accession>A0A7J0BGU5</accession>
<dbReference type="Gene3D" id="2.10.109.10">
    <property type="entry name" value="Umud Fragment, subunit A"/>
    <property type="match status" value="1"/>
</dbReference>
<dbReference type="AlphaFoldDB" id="A0A7J0BGU5"/>
<dbReference type="InterPro" id="IPR039418">
    <property type="entry name" value="LexA-like"/>
</dbReference>
<evidence type="ECO:0000313" key="6">
    <source>
        <dbReference type="EMBL" id="GFM32967.1"/>
    </source>
</evidence>
<dbReference type="Gene3D" id="1.10.260.40">
    <property type="entry name" value="lambda repressor-like DNA-binding domains"/>
    <property type="match status" value="1"/>
</dbReference>
<protein>
    <submittedName>
        <fullName evidence="6">Transcriptional regulator</fullName>
    </submittedName>
</protein>
<gene>
    <name evidence="6" type="ORF">DSM101010T_13320</name>
</gene>
<feature type="domain" description="HTH cro/C1-type" evidence="5">
    <location>
        <begin position="28"/>
        <end position="63"/>
    </location>
</feature>
<dbReference type="CDD" id="cd00093">
    <property type="entry name" value="HTH_XRE"/>
    <property type="match status" value="1"/>
</dbReference>
<dbReference type="RefSeq" id="WP_174404621.1">
    <property type="nucleotide sequence ID" value="NZ_BLVO01000012.1"/>
</dbReference>
<dbReference type="PANTHER" id="PTHR40661:SF3">
    <property type="entry name" value="FELS-1 PROPHAGE TRANSCRIPTIONAL REGULATOR"/>
    <property type="match status" value="1"/>
</dbReference>
<evidence type="ECO:0000256" key="3">
    <source>
        <dbReference type="ARBA" id="ARBA00023163"/>
    </source>
</evidence>
<dbReference type="InterPro" id="IPR001387">
    <property type="entry name" value="Cro/C1-type_HTH"/>
</dbReference>
<dbReference type="Pfam" id="PF00717">
    <property type="entry name" value="Peptidase_S24"/>
    <property type="match status" value="1"/>
</dbReference>
<dbReference type="PANTHER" id="PTHR40661">
    <property type="match status" value="1"/>
</dbReference>
<evidence type="ECO:0000256" key="2">
    <source>
        <dbReference type="ARBA" id="ARBA00023125"/>
    </source>
</evidence>
<dbReference type="SUPFAM" id="SSF51306">
    <property type="entry name" value="LexA/Signal peptidase"/>
    <property type="match status" value="1"/>
</dbReference>
<dbReference type="Pfam" id="PF01381">
    <property type="entry name" value="HTH_3"/>
    <property type="match status" value="1"/>
</dbReference>
<dbReference type="InterPro" id="IPR010982">
    <property type="entry name" value="Lambda_DNA-bd_dom_sf"/>
</dbReference>
<keyword evidence="2" id="KW-0238">DNA-binding</keyword>
<dbReference type="EMBL" id="BLVO01000012">
    <property type="protein sequence ID" value="GFM32967.1"/>
    <property type="molecule type" value="Genomic_DNA"/>
</dbReference>
<keyword evidence="3" id="KW-0804">Transcription</keyword>
<feature type="domain" description="Peptidase S24/S26A/S26B/S26C" evidence="4">
    <location>
        <begin position="117"/>
        <end position="238"/>
    </location>
</feature>
<keyword evidence="1" id="KW-0805">Transcription regulation</keyword>
<keyword evidence="7" id="KW-1185">Reference proteome</keyword>
<name>A0A7J0BGU5_9BACT</name>
<reference evidence="6 7" key="1">
    <citation type="submission" date="2020-05" db="EMBL/GenBank/DDBJ databases">
        <title>Draft genome sequence of Desulfovibrio sp. strain HN2T.</title>
        <authorList>
            <person name="Ueno A."/>
            <person name="Tamazawa S."/>
            <person name="Tamamura S."/>
            <person name="Murakami T."/>
            <person name="Kiyama T."/>
            <person name="Inomata H."/>
            <person name="Amano Y."/>
            <person name="Miyakawa K."/>
            <person name="Tamaki H."/>
            <person name="Naganuma T."/>
            <person name="Kaneko K."/>
        </authorList>
    </citation>
    <scope>NUCLEOTIDE SEQUENCE [LARGE SCALE GENOMIC DNA]</scope>
    <source>
        <strain evidence="6 7">HN2</strain>
    </source>
</reference>
<organism evidence="6 7">
    <name type="scientific">Desulfovibrio subterraneus</name>
    <dbReference type="NCBI Taxonomy" id="2718620"/>
    <lineage>
        <taxon>Bacteria</taxon>
        <taxon>Pseudomonadati</taxon>
        <taxon>Thermodesulfobacteriota</taxon>
        <taxon>Desulfovibrionia</taxon>
        <taxon>Desulfovibrionales</taxon>
        <taxon>Desulfovibrionaceae</taxon>
        <taxon>Desulfovibrio</taxon>
    </lineage>
</organism>
<proteinExistence type="predicted"/>